<dbReference type="RefSeq" id="WP_171111720.1">
    <property type="nucleotide sequence ID" value="NZ_CP053096.1"/>
</dbReference>
<keyword evidence="8" id="KW-1133">Transmembrane helix</keyword>
<dbReference type="InterPro" id="IPR051057">
    <property type="entry name" value="PI-PLC_domain"/>
</dbReference>
<feature type="region of interest" description="Disordered" evidence="7">
    <location>
        <begin position="1863"/>
        <end position="1899"/>
    </location>
</feature>
<evidence type="ECO:0000256" key="5">
    <source>
        <dbReference type="ARBA" id="ARBA00030782"/>
    </source>
</evidence>
<dbReference type="Gene3D" id="3.20.20.190">
    <property type="entry name" value="Phosphatidylinositol (PI) phosphodiesterase"/>
    <property type="match status" value="1"/>
</dbReference>
<feature type="domain" description="Phosphatidylinositol-specific phospholipase C X" evidence="10">
    <location>
        <begin position="60"/>
        <end position="218"/>
    </location>
</feature>
<dbReference type="InterPro" id="IPR017946">
    <property type="entry name" value="PLC-like_Pdiesterase_TIM-brl"/>
</dbReference>
<dbReference type="InterPro" id="IPR000909">
    <property type="entry name" value="PLipase_C_PInositol-sp_X_dom"/>
</dbReference>
<keyword evidence="8" id="KW-0812">Transmembrane</keyword>
<dbReference type="KEGG" id="mmir:HLA87_02810"/>
<evidence type="ECO:0000313" key="11">
    <source>
        <dbReference type="EMBL" id="QJR43697.1"/>
    </source>
</evidence>
<feature type="coiled-coil region" evidence="6">
    <location>
        <begin position="1313"/>
        <end position="1340"/>
    </location>
</feature>
<dbReference type="PROSITE" id="PS50007">
    <property type="entry name" value="PIPLC_X_DOMAIN"/>
    <property type="match status" value="1"/>
</dbReference>
<evidence type="ECO:0000256" key="9">
    <source>
        <dbReference type="SAM" id="SignalP"/>
    </source>
</evidence>
<evidence type="ECO:0000256" key="7">
    <source>
        <dbReference type="SAM" id="MobiDB-lite"/>
    </source>
</evidence>
<dbReference type="GO" id="GO:0004436">
    <property type="term" value="F:phosphatidylinositol diacylglycerol-lyase activity"/>
    <property type="evidence" value="ECO:0007669"/>
    <property type="project" value="UniProtKB-EC"/>
</dbReference>
<dbReference type="GO" id="GO:0008081">
    <property type="term" value="F:phosphoric diester hydrolase activity"/>
    <property type="evidence" value="ECO:0007669"/>
    <property type="project" value="InterPro"/>
</dbReference>
<sequence>MKKRLLLVSPIVITSIANVAMNMNDSIDKKLYKNGDLTYVADSGVVNDINKVQASDWMSQIPDNKSFFSLSIPGTHDSTMYNGYGISYAFGWQYALTQYYNFQDQLKLGIRAFDLRMQNDGKLVHGPVNSNQVFRDAIRDFATFLDKHPTEFIVARVKDEYFNVDKDWQAQQANKIYNDVLNEFEKYLYNPSGKSFWDLSDEGFNVEKFRGKIVILNHWHHKVNTSPRGGFMYKFVTSSQTVQDNYDSINSIDEKVKYVTQAMEKADNRNIHETDLHVNFLSMASGWRPFSSSQQVNPAVNKWLNEHNDLGTLGIVYMDYPGPALIQSVYRTNFNYKDDYLNNGGLGPLMYQISTDSVYEGDNTITINTSNNPSSYKNATFEIVVDEKTIKKIVVSAEFDSNNLIIELGPDYSFNISNKLKVLAYKLTPNYGWYEPKKYNKKELSIEILRDDLLHDKLSLIDKIKSTQRYYEQEYPQIYNYIDEKFIKRIQGLSRNQTNSRADLNDINSKWDLISQQMDSLIDDLANFSDSQNELKYTNLTSTFNKQNTNNITNFTKEINSELNSIFNPEESAVITVVKISNFSNKLKKYRWISKYLPTIVNDFKILNIAKIKSDFENSFAEYDFAKFYWIQKLTEANNKPNEIFEELISKENPDEVMNLARNLSDKMSTDLSSLKLQIRKVNTILSVFSEYFKEENEILLPHFVDQIKEKIIDYWYNPDLTISEAESFKKKLNLLKKLTKDTDSFKERNNFMLNSSDKSSYLKLIEESNNALSDNNPDILNLQFIEEKISALNLVMQSISDSTKVYNQILSSFNNSQLIVAGHKKILKEKLDRLEIYTDSTTNEIKNEISSLISDNYVVKLKAFKNLNSPQSDEFLKQISITLNEKEINNTFTIYEILNQKMNVLIIEKNKFNNLNTIKGFEFLNPTEQNDLKALLSTINEEMNHFIDTGKIDEFIAKLSKYDKIFNIDKTISDFNNLISDSSQLYQFEKNIFMEKLSSIKNFNEFNELKTAFKSRETANEPLKDKQTFTSFSKSQFAKAINDLLSTRSKQTYDEIKNKYLNLLHSINTGRNLINQNRNWFTQTEYINNYDASKREFKEKFDNLNRSLVETTDFNILDTEIQQFKTSISSLIENSRKCETEKQKETAYNNYLLDFEKLSSLINRNNPGSILSQTFNEITQQLNDNKIDLNTSLEVIIQTDSKIKELINKYELVIDELVNNYNEKQKVFNNYVKEFSFGVPEQKKTQLPSTISNDDLIEVNNNDSFKVTNLILTPYDENGTLLINYSIENNDFNSIKSQTINGFMNIAQFNYLKELSLKKQSLFNEIEKVKNLIDLLNDSIYSRIINDLNSVKTKYSNADSDNLSWYDDAITATKKAIKQAELNKTDIETKVLNKNIADANQLTKKINGYLNFVNRYAFDEFISNVSFFVKEMNEYKSILSKINLDSKPINEIEKKSQSSFENITQAGEKFISTKFNNLLSKVKFDVSKDLALKDIKDKDINISSPDELNVSIQSINKNYEDRSLNINFAASYKYSILQKNYLITDIRLITPAEEFINNIETHLPNIDIDSVDKVKNDYQDIVNRINDVDKLIRGVETKIPSVDIDSLNKTKATYEDIQARVTEAEEFINNIETHLPNIDIDSVDKVKNDYQDIVNRINDVDKLIRGVETKIPSVDIDSLNKTKATYEDIQARVTEAEEFINNIETHLPNIDIDSVDKVKNDYQDIVNRINDVDKLIRGVETKIPNVDIDSLNKTKATYEDIQARVTEGEEFINNIETHLPNIDIDSVDKVKNDYQDIVNRINDVDKLIRGVETKIPNVDIDSLNKTKATYENILNGYNVQKFKKESENAENISNNEEIIKNKNTADNLEKNNDKNNFNKTEQTPTSKAESSKKQDGASIQHITVGDEIQVKTKNDFNKNYLYLLLLPILGALIISVIFIVKKSKRKK</sequence>
<proteinExistence type="predicted"/>
<dbReference type="Proteomes" id="UP000500686">
    <property type="component" value="Chromosome"/>
</dbReference>
<dbReference type="SMART" id="SM00148">
    <property type="entry name" value="PLCXc"/>
    <property type="match status" value="1"/>
</dbReference>
<evidence type="ECO:0000256" key="8">
    <source>
        <dbReference type="SAM" id="Phobius"/>
    </source>
</evidence>
<evidence type="ECO:0000256" key="4">
    <source>
        <dbReference type="ARBA" id="ARBA00030474"/>
    </source>
</evidence>
<dbReference type="EC" id="4.6.1.13" evidence="2"/>
<dbReference type="SUPFAM" id="SSF51695">
    <property type="entry name" value="PLC-like phosphodiesterases"/>
    <property type="match status" value="1"/>
</dbReference>
<feature type="chain" id="PRO_5026825488" description="1-phosphatidylinositol phosphodiesterase" evidence="9">
    <location>
        <begin position="21"/>
        <end position="1948"/>
    </location>
</feature>
<protein>
    <recommendedName>
        <fullName evidence="3">1-phosphatidylinositol phosphodiesterase</fullName>
        <ecNumber evidence="2">4.6.1.13</ecNumber>
    </recommendedName>
    <alternativeName>
        <fullName evidence="4">Phosphatidylinositol diacylglycerol-lyase</fullName>
    </alternativeName>
    <alternativeName>
        <fullName evidence="5">Phosphatidylinositol-specific phospholipase C</fullName>
    </alternativeName>
</protein>
<name>A0A6M4JC81_9MOLU</name>
<evidence type="ECO:0000256" key="2">
    <source>
        <dbReference type="ARBA" id="ARBA00012581"/>
    </source>
</evidence>
<keyword evidence="8" id="KW-0472">Membrane</keyword>
<dbReference type="GO" id="GO:0006629">
    <property type="term" value="P:lipid metabolic process"/>
    <property type="evidence" value="ECO:0007669"/>
    <property type="project" value="InterPro"/>
</dbReference>
<feature type="signal peptide" evidence="9">
    <location>
        <begin position="1"/>
        <end position="20"/>
    </location>
</feature>
<feature type="transmembrane region" description="Helical" evidence="8">
    <location>
        <begin position="1921"/>
        <end position="1941"/>
    </location>
</feature>
<dbReference type="EMBL" id="CP053096">
    <property type="protein sequence ID" value="QJR43697.1"/>
    <property type="molecule type" value="Genomic_DNA"/>
</dbReference>
<evidence type="ECO:0000256" key="3">
    <source>
        <dbReference type="ARBA" id="ARBA00019758"/>
    </source>
</evidence>
<keyword evidence="9" id="KW-0732">Signal</keyword>
<organism evidence="11 12">
    <name type="scientific">Mycoplasma miroungigenitalium</name>
    <dbReference type="NCBI Taxonomy" id="754515"/>
    <lineage>
        <taxon>Bacteria</taxon>
        <taxon>Bacillati</taxon>
        <taxon>Mycoplasmatota</taxon>
        <taxon>Mollicutes</taxon>
        <taxon>Mycoplasmataceae</taxon>
        <taxon>Mycoplasma</taxon>
    </lineage>
</organism>
<evidence type="ECO:0000259" key="10">
    <source>
        <dbReference type="SMART" id="SM00148"/>
    </source>
</evidence>
<comment type="catalytic activity">
    <reaction evidence="1">
        <text>a 1,2-diacyl-sn-glycero-3-phospho-(1D-myo-inositol) = 1D-myo-inositol 1,2-cyclic phosphate + a 1,2-diacyl-sn-glycerol</text>
        <dbReference type="Rhea" id="RHEA:17093"/>
        <dbReference type="ChEBI" id="CHEBI:17815"/>
        <dbReference type="ChEBI" id="CHEBI:57880"/>
        <dbReference type="ChEBI" id="CHEBI:58484"/>
        <dbReference type="EC" id="4.6.1.13"/>
    </reaction>
</comment>
<reference evidence="11 12" key="1">
    <citation type="submission" date="2020-05" db="EMBL/GenBank/DDBJ databases">
        <title>Novel Mycoplasma species detected in Mirounga angustirostris (northern elephant seal) from the USA.</title>
        <authorList>
            <person name="Volokhov D.V."/>
        </authorList>
    </citation>
    <scope>NUCLEOTIDE SEQUENCE [LARGE SCALE GENOMIC DNA]</scope>
    <source>
        <strain evidence="11 12">Mirounga ES2806-GEN</strain>
    </source>
</reference>
<evidence type="ECO:0000313" key="12">
    <source>
        <dbReference type="Proteomes" id="UP000500686"/>
    </source>
</evidence>
<gene>
    <name evidence="11" type="ORF">HLA87_02810</name>
</gene>
<dbReference type="PANTHER" id="PTHR13593">
    <property type="match status" value="1"/>
</dbReference>
<accession>A0A6M4JC81</accession>
<keyword evidence="12" id="KW-1185">Reference proteome</keyword>
<keyword evidence="6" id="KW-0175">Coiled coil</keyword>
<evidence type="ECO:0000256" key="1">
    <source>
        <dbReference type="ARBA" id="ARBA00001316"/>
    </source>
</evidence>
<evidence type="ECO:0000256" key="6">
    <source>
        <dbReference type="SAM" id="Coils"/>
    </source>
</evidence>
<dbReference type="PANTHER" id="PTHR13593:SF113">
    <property type="entry name" value="SI:DKEY-266F7.9"/>
    <property type="match status" value="1"/>
</dbReference>